<evidence type="ECO:0000313" key="2">
    <source>
        <dbReference type="Proteomes" id="UP000887566"/>
    </source>
</evidence>
<feature type="region of interest" description="Disordered" evidence="1">
    <location>
        <begin position="16"/>
        <end position="39"/>
    </location>
</feature>
<dbReference type="WBParaSite" id="PSAMB.scaffold1366size32500.g12599.t1">
    <property type="protein sequence ID" value="PSAMB.scaffold1366size32500.g12599.t1"/>
    <property type="gene ID" value="PSAMB.scaffold1366size32500.g12599"/>
</dbReference>
<name>A0A914UZB1_9BILA</name>
<sequence>MAADRLIASYTNGASKGASNGASNGAPKTNGSSIFEGDEGDEGDVRAAFFQRLARRYSSLKLKDEHLAINCGLFRYRIVSERCASVEVGRKLAKNTKDETRLLEVTNFTRLPRPIALAIAAVRRSANAKRSAYSRSTSSAAAQMTISFVANFIAYTSPFGFKLDKL</sequence>
<dbReference type="Proteomes" id="UP000887566">
    <property type="component" value="Unplaced"/>
</dbReference>
<dbReference type="AlphaFoldDB" id="A0A914UZB1"/>
<evidence type="ECO:0000313" key="3">
    <source>
        <dbReference type="WBParaSite" id="PSAMB.scaffold1366size32500.g12599.t1"/>
    </source>
</evidence>
<reference evidence="3" key="1">
    <citation type="submission" date="2022-11" db="UniProtKB">
        <authorList>
            <consortium name="WormBaseParasite"/>
        </authorList>
    </citation>
    <scope>IDENTIFICATION</scope>
</reference>
<organism evidence="2 3">
    <name type="scientific">Plectus sambesii</name>
    <dbReference type="NCBI Taxonomy" id="2011161"/>
    <lineage>
        <taxon>Eukaryota</taxon>
        <taxon>Metazoa</taxon>
        <taxon>Ecdysozoa</taxon>
        <taxon>Nematoda</taxon>
        <taxon>Chromadorea</taxon>
        <taxon>Plectida</taxon>
        <taxon>Plectina</taxon>
        <taxon>Plectoidea</taxon>
        <taxon>Plectidae</taxon>
        <taxon>Plectus</taxon>
    </lineage>
</organism>
<feature type="compositionally biased region" description="Polar residues" evidence="1">
    <location>
        <begin position="16"/>
        <end position="33"/>
    </location>
</feature>
<accession>A0A914UZB1</accession>
<proteinExistence type="predicted"/>
<protein>
    <submittedName>
        <fullName evidence="3">Uncharacterized protein</fullName>
    </submittedName>
</protein>
<keyword evidence="2" id="KW-1185">Reference proteome</keyword>
<evidence type="ECO:0000256" key="1">
    <source>
        <dbReference type="SAM" id="MobiDB-lite"/>
    </source>
</evidence>